<evidence type="ECO:0000313" key="2">
    <source>
        <dbReference type="Proteomes" id="UP000441772"/>
    </source>
</evidence>
<name>A0A6I1GI20_9BIFI</name>
<dbReference type="AlphaFoldDB" id="A0A6I1GI20"/>
<accession>A0A6I1GI20</accession>
<dbReference type="EMBL" id="WBVT01000002">
    <property type="protein sequence ID" value="KAB7791314.1"/>
    <property type="molecule type" value="Genomic_DNA"/>
</dbReference>
<keyword evidence="2" id="KW-1185">Reference proteome</keyword>
<protein>
    <submittedName>
        <fullName evidence="1">Uncharacterized protein</fullName>
    </submittedName>
</protein>
<dbReference type="Proteomes" id="UP000441772">
    <property type="component" value="Unassembled WGS sequence"/>
</dbReference>
<comment type="caution">
    <text evidence="1">The sequence shown here is derived from an EMBL/GenBank/DDBJ whole genome shotgun (WGS) entry which is preliminary data.</text>
</comment>
<sequence length="36" mass="4203">MNTKPLLRTEGDVDEFLGEYRHKLIAAFKEGKRILL</sequence>
<evidence type="ECO:0000313" key="1">
    <source>
        <dbReference type="EMBL" id="KAB7791314.1"/>
    </source>
</evidence>
<organism evidence="1 2">
    <name type="scientific">Bifidobacterium leontopitheci</name>
    <dbReference type="NCBI Taxonomy" id="2650774"/>
    <lineage>
        <taxon>Bacteria</taxon>
        <taxon>Bacillati</taxon>
        <taxon>Actinomycetota</taxon>
        <taxon>Actinomycetes</taxon>
        <taxon>Bifidobacteriales</taxon>
        <taxon>Bifidobacteriaceae</taxon>
        <taxon>Bifidobacterium</taxon>
    </lineage>
</organism>
<reference evidence="1 2" key="1">
    <citation type="submission" date="2019-09" db="EMBL/GenBank/DDBJ databases">
        <title>Characterization of the phylogenetic diversity of two novel species belonging to the genus Bifidobacterium: Bifidobacterium cebidarum sp. nov. and Bifidobacterium leontopitheci sp. nov.</title>
        <authorList>
            <person name="Lugli G.A."/>
            <person name="Duranti S."/>
            <person name="Milani C."/>
            <person name="Turroni F."/>
            <person name="Ventura M."/>
        </authorList>
    </citation>
    <scope>NUCLEOTIDE SEQUENCE [LARGE SCALE GENOMIC DNA]</scope>
    <source>
        <strain evidence="1 2">LMG 31471</strain>
    </source>
</reference>
<proteinExistence type="predicted"/>
<gene>
    <name evidence="1" type="ORF">F7D09_0267</name>
</gene>